<dbReference type="EMBL" id="UYJE01008622">
    <property type="protein sequence ID" value="VDI65434.1"/>
    <property type="molecule type" value="Genomic_DNA"/>
</dbReference>
<dbReference type="Pfam" id="PF07204">
    <property type="entry name" value="Orthoreo_P10"/>
    <property type="match status" value="1"/>
</dbReference>
<dbReference type="InterPro" id="IPR000387">
    <property type="entry name" value="Tyr_Pase_dom"/>
</dbReference>
<keyword evidence="11" id="KW-1185">Reference proteome</keyword>
<dbReference type="PANTHER" id="PTHR46198">
    <property type="entry name" value="PROTEIN-TYROSINE-PHOSPHATASE"/>
    <property type="match status" value="1"/>
</dbReference>
<dbReference type="GO" id="GO:0005886">
    <property type="term" value="C:plasma membrane"/>
    <property type="evidence" value="ECO:0007669"/>
    <property type="project" value="TreeGrafter"/>
</dbReference>
<evidence type="ECO:0000256" key="5">
    <source>
        <dbReference type="PIRSR" id="PIRSR608356-50"/>
    </source>
</evidence>
<keyword evidence="3 10" id="KW-0378">Hydrolase</keyword>
<dbReference type="InterPro" id="IPR003595">
    <property type="entry name" value="Tyr_Pase_cat"/>
</dbReference>
<dbReference type="SUPFAM" id="SSF52799">
    <property type="entry name" value="(Phosphotyrosine protein) phosphatases II"/>
    <property type="match status" value="1"/>
</dbReference>
<evidence type="ECO:0000256" key="1">
    <source>
        <dbReference type="ARBA" id="ARBA00013064"/>
    </source>
</evidence>
<dbReference type="PRINTS" id="PR00700">
    <property type="entry name" value="PRTYPHPHTASE"/>
</dbReference>
<dbReference type="Pfam" id="PF00102">
    <property type="entry name" value="Y_phosphatase"/>
    <property type="match status" value="1"/>
</dbReference>
<protein>
    <recommendedName>
        <fullName evidence="1">protein-tyrosine-phosphatase</fullName>
        <ecNumber evidence="1">3.1.3.48</ecNumber>
    </recommendedName>
</protein>
<evidence type="ECO:0000256" key="6">
    <source>
        <dbReference type="PIRSR" id="PIRSR608356-51"/>
    </source>
</evidence>
<dbReference type="GO" id="GO:0005829">
    <property type="term" value="C:cytosol"/>
    <property type="evidence" value="ECO:0007669"/>
    <property type="project" value="TreeGrafter"/>
</dbReference>
<dbReference type="InterPro" id="IPR009854">
    <property type="entry name" value="Orthoreo_P10"/>
</dbReference>
<feature type="signal peptide" evidence="7">
    <location>
        <begin position="1"/>
        <end position="27"/>
    </location>
</feature>
<dbReference type="SMART" id="SM00194">
    <property type="entry name" value="PTPc"/>
    <property type="match status" value="1"/>
</dbReference>
<evidence type="ECO:0000313" key="10">
    <source>
        <dbReference type="EMBL" id="VDI65434.1"/>
    </source>
</evidence>
<feature type="chain" id="PRO_5032612379" description="protein-tyrosine-phosphatase" evidence="7">
    <location>
        <begin position="28"/>
        <end position="675"/>
    </location>
</feature>
<evidence type="ECO:0000256" key="3">
    <source>
        <dbReference type="ARBA" id="ARBA00022801"/>
    </source>
</evidence>
<dbReference type="GO" id="GO:0019901">
    <property type="term" value="F:protein kinase binding"/>
    <property type="evidence" value="ECO:0007669"/>
    <property type="project" value="TreeGrafter"/>
</dbReference>
<feature type="binding site" evidence="6">
    <location>
        <begin position="598"/>
        <end position="604"/>
    </location>
    <ligand>
        <name>substrate</name>
    </ligand>
</feature>
<sequence length="675" mass="76491">MGLPASKRWFLRTAFVFFQICFGGVEASIFVAGSEYGGSLEPLAASSTRFFSAVDKLLQRHILGNLPKTETHQIKDIYKNGIKINLGNVERFWMPDGDSVEKRGGRVRRSYVARYPSVDKYDLTAPVPIDYILVVDLGIQVKDLNETALRWLEIAFATNLSLPLENVVTQKVGYHGNTVEMFFVRYGRPVTTFSIEDLIPVKEIISLRLLHTLQQTLPFLNITNIRPQVFIPTINLQAILVTNEESEPLSSWFVSYFPYIAAASCVCIILMTTVLVYCCCCKKKKEPENDKGSQKLQQIYFPSVKPDMKDPKMIQPGGSPLYTPPGSITPVQTPTGRIKAKGLLERRGSNASLTIDLNASPESGRWDGTPPKESTGVEYLMTAGHRLSRQDLKNAVRNNRALHQEFWEIFTNHPEKVSVAGSGMKNRYRSIIPNEHSRVILPDSEWDPLSSYINANYIRGYECEPHTYIATQGPMSHTIVDFWRMIWYEKSPIIVMITKLKENNNIKCENYLPEDNSSCTFGDIEVKVEKVKVKQGYTVRYLSLKCDGEIIHVLHYWYTAWPDHKPPQSAKMLLELVKDVEYKRLKLQPSKGPVVVHCSAGIGRTGCFIAITVGMRQLKEEHSVDILGIVCHMRIDRGGTIQTHEQYEFIHQALCEYEKELAEPEQTTVNGFPGD</sequence>
<dbReference type="SMART" id="SM00404">
    <property type="entry name" value="PTPc_motif"/>
    <property type="match status" value="1"/>
</dbReference>
<dbReference type="InterPro" id="IPR008356">
    <property type="entry name" value="Tyr_Pase_KIM-con"/>
</dbReference>
<evidence type="ECO:0000259" key="8">
    <source>
        <dbReference type="PROSITE" id="PS50055"/>
    </source>
</evidence>
<feature type="domain" description="Tyrosine-protein phosphatase" evidence="8">
    <location>
        <begin position="425"/>
        <end position="657"/>
    </location>
</feature>
<dbReference type="EC" id="3.1.3.48" evidence="1"/>
<dbReference type="PANTHER" id="PTHR46198:SF4">
    <property type="entry name" value="PROTEIN-TYROSINE-PHOSPHATASE"/>
    <property type="match status" value="1"/>
</dbReference>
<dbReference type="AlphaFoldDB" id="A0A8B6GLC4"/>
<dbReference type="InterPro" id="IPR016130">
    <property type="entry name" value="Tyr_Pase_AS"/>
</dbReference>
<feature type="domain" description="Tyrosine specific protein phosphatases" evidence="9">
    <location>
        <begin position="571"/>
        <end position="648"/>
    </location>
</feature>
<evidence type="ECO:0000256" key="4">
    <source>
        <dbReference type="ARBA" id="ARBA00022912"/>
    </source>
</evidence>
<dbReference type="Gene3D" id="3.90.190.10">
    <property type="entry name" value="Protein tyrosine phosphatase superfamily"/>
    <property type="match status" value="1"/>
</dbReference>
<dbReference type="InterPro" id="IPR029021">
    <property type="entry name" value="Prot-tyrosine_phosphatase-like"/>
</dbReference>
<dbReference type="PROSITE" id="PS50055">
    <property type="entry name" value="TYR_PHOSPHATASE_PTP"/>
    <property type="match status" value="1"/>
</dbReference>
<keyword evidence="7" id="KW-0732">Signal</keyword>
<name>A0A8B6GLC4_MYTGA</name>
<dbReference type="Proteomes" id="UP000596742">
    <property type="component" value="Unassembled WGS sequence"/>
</dbReference>
<dbReference type="InterPro" id="IPR000242">
    <property type="entry name" value="PTP_cat"/>
</dbReference>
<feature type="active site" description="Phosphocysteine intermediate" evidence="5">
    <location>
        <position position="598"/>
    </location>
</feature>
<dbReference type="GO" id="GO:0007165">
    <property type="term" value="P:signal transduction"/>
    <property type="evidence" value="ECO:0007669"/>
    <property type="project" value="TreeGrafter"/>
</dbReference>
<accession>A0A8B6GLC4</accession>
<evidence type="ECO:0000313" key="11">
    <source>
        <dbReference type="Proteomes" id="UP000596742"/>
    </source>
</evidence>
<dbReference type="PROSITE" id="PS50056">
    <property type="entry name" value="TYR_PHOSPHATASE_2"/>
    <property type="match status" value="1"/>
</dbReference>
<keyword evidence="2" id="KW-0597">Phosphoprotein</keyword>
<evidence type="ECO:0000256" key="2">
    <source>
        <dbReference type="ARBA" id="ARBA00022553"/>
    </source>
</evidence>
<organism evidence="10 11">
    <name type="scientific">Mytilus galloprovincialis</name>
    <name type="common">Mediterranean mussel</name>
    <dbReference type="NCBI Taxonomy" id="29158"/>
    <lineage>
        <taxon>Eukaryota</taxon>
        <taxon>Metazoa</taxon>
        <taxon>Spiralia</taxon>
        <taxon>Lophotrochozoa</taxon>
        <taxon>Mollusca</taxon>
        <taxon>Bivalvia</taxon>
        <taxon>Autobranchia</taxon>
        <taxon>Pteriomorphia</taxon>
        <taxon>Mytilida</taxon>
        <taxon>Mytiloidea</taxon>
        <taxon>Mytilidae</taxon>
        <taxon>Mytilinae</taxon>
        <taxon>Mytilus</taxon>
    </lineage>
</organism>
<evidence type="ECO:0000256" key="7">
    <source>
        <dbReference type="SAM" id="SignalP"/>
    </source>
</evidence>
<keyword evidence="10" id="KW-0675">Receptor</keyword>
<dbReference type="FunFam" id="3.90.190.10:FF:000020">
    <property type="entry name" value="Tyrosine-protein phosphatase non-receptor type 5"/>
    <property type="match status" value="1"/>
</dbReference>
<comment type="caution">
    <text evidence="10">The sequence shown here is derived from an EMBL/GenBank/DDBJ whole genome shotgun (WGS) entry which is preliminary data.</text>
</comment>
<reference evidence="10" key="1">
    <citation type="submission" date="2018-11" db="EMBL/GenBank/DDBJ databases">
        <authorList>
            <person name="Alioto T."/>
            <person name="Alioto T."/>
        </authorList>
    </citation>
    <scope>NUCLEOTIDE SEQUENCE</scope>
</reference>
<proteinExistence type="predicted"/>
<dbReference type="GO" id="GO:0004725">
    <property type="term" value="F:protein tyrosine phosphatase activity"/>
    <property type="evidence" value="ECO:0007669"/>
    <property type="project" value="UniProtKB-EC"/>
</dbReference>
<dbReference type="CDD" id="cd14547">
    <property type="entry name" value="PTPc-KIM"/>
    <property type="match status" value="1"/>
</dbReference>
<dbReference type="OrthoDB" id="9993594at2759"/>
<dbReference type="PROSITE" id="PS00383">
    <property type="entry name" value="TYR_PHOSPHATASE_1"/>
    <property type="match status" value="1"/>
</dbReference>
<dbReference type="GO" id="GO:0030054">
    <property type="term" value="C:cell junction"/>
    <property type="evidence" value="ECO:0007669"/>
    <property type="project" value="TreeGrafter"/>
</dbReference>
<feature type="binding site" evidence="6">
    <location>
        <position position="642"/>
    </location>
    <ligand>
        <name>substrate</name>
    </ligand>
</feature>
<keyword evidence="4" id="KW-0904">Protein phosphatase</keyword>
<evidence type="ECO:0000259" key="9">
    <source>
        <dbReference type="PROSITE" id="PS50056"/>
    </source>
</evidence>
<feature type="binding site" evidence="6">
    <location>
        <position position="563"/>
    </location>
    <ligand>
        <name>substrate</name>
    </ligand>
</feature>
<gene>
    <name evidence="10" type="ORF">MGAL_10B090656</name>
</gene>
<dbReference type="PRINTS" id="PR01778">
    <property type="entry name" value="KIMPTPASE"/>
</dbReference>